<feature type="transmembrane region" description="Helical" evidence="2">
    <location>
        <begin position="162"/>
        <end position="187"/>
    </location>
</feature>
<dbReference type="RefSeq" id="WP_041797967.1">
    <property type="nucleotide sequence ID" value="NZ_CAMYEK010000007.1"/>
</dbReference>
<dbReference type="Pfam" id="PF14018">
    <property type="entry name" value="DUF4234"/>
    <property type="match status" value="1"/>
</dbReference>
<evidence type="ECO:0000256" key="2">
    <source>
        <dbReference type="SAM" id="Phobius"/>
    </source>
</evidence>
<evidence type="ECO:0000259" key="3">
    <source>
        <dbReference type="Pfam" id="PF14018"/>
    </source>
</evidence>
<feature type="compositionally biased region" description="Low complexity" evidence="1">
    <location>
        <begin position="64"/>
        <end position="75"/>
    </location>
</feature>
<dbReference type="Proteomes" id="UP000250245">
    <property type="component" value="Unassembled WGS sequence"/>
</dbReference>
<feature type="compositionally biased region" description="Polar residues" evidence="1">
    <location>
        <begin position="1"/>
        <end position="11"/>
    </location>
</feature>
<proteinExistence type="predicted"/>
<sequence length="260" mass="28339">MTSPFLPNTDGSIAKPDYTPHVSVSTPGLSPFGQTFPGASEPSASSEAKVAAPTPGTDALGQDATQTPAANATAPATVTVTNQPASVTPPNAPQNFSPSPLKDPTALLQQGRMGRFKTNRSFWAYFFLSPLTFGIYGLIFMYAMTEDLNTVAWRDGKKTMNYLLLIFIVGPLTLGIGSIVWIIKVFLRIENQIKVRQINYNFSLLNELLWMIPGTLILIGPFVGAIKWVKAMNLLNADANLEMQQMQVTQPVQTVVNVYR</sequence>
<keyword evidence="2" id="KW-0812">Transmembrane</keyword>
<organism evidence="4 5">
    <name type="scientific">Mobiluncus curtisii</name>
    <dbReference type="NCBI Taxonomy" id="2051"/>
    <lineage>
        <taxon>Bacteria</taxon>
        <taxon>Bacillati</taxon>
        <taxon>Actinomycetota</taxon>
        <taxon>Actinomycetes</taxon>
        <taxon>Actinomycetales</taxon>
        <taxon>Actinomycetaceae</taxon>
        <taxon>Mobiluncus</taxon>
    </lineage>
</organism>
<feature type="transmembrane region" description="Helical" evidence="2">
    <location>
        <begin position="208"/>
        <end position="229"/>
    </location>
</feature>
<evidence type="ECO:0000313" key="5">
    <source>
        <dbReference type="Proteomes" id="UP000250245"/>
    </source>
</evidence>
<evidence type="ECO:0000256" key="1">
    <source>
        <dbReference type="SAM" id="MobiDB-lite"/>
    </source>
</evidence>
<reference evidence="4 5" key="1">
    <citation type="submission" date="2018-06" db="EMBL/GenBank/DDBJ databases">
        <authorList>
            <consortium name="Pathogen Informatics"/>
            <person name="Doyle S."/>
        </authorList>
    </citation>
    <scope>NUCLEOTIDE SEQUENCE [LARGE SCALE GENOMIC DNA]</scope>
    <source>
        <strain evidence="4 5">NCTC11820</strain>
    </source>
</reference>
<accession>A0A2X2YRL8</accession>
<keyword evidence="2" id="KW-0472">Membrane</keyword>
<dbReference type="InterPro" id="IPR025328">
    <property type="entry name" value="DUF4234"/>
</dbReference>
<gene>
    <name evidence="4" type="ORF">NCTC11820_01652</name>
</gene>
<name>A0A2X2YRL8_9ACTO</name>
<dbReference type="AlphaFoldDB" id="A0A2X2YRL8"/>
<feature type="compositionally biased region" description="Low complexity" evidence="1">
    <location>
        <begin position="39"/>
        <end position="53"/>
    </location>
</feature>
<dbReference type="GeneID" id="55565076"/>
<dbReference type="EMBL" id="UASJ01000001">
    <property type="protein sequence ID" value="SQB65583.1"/>
    <property type="molecule type" value="Genomic_DNA"/>
</dbReference>
<feature type="transmembrane region" description="Helical" evidence="2">
    <location>
        <begin position="122"/>
        <end position="142"/>
    </location>
</feature>
<feature type="domain" description="DUF4234" evidence="3">
    <location>
        <begin position="120"/>
        <end position="190"/>
    </location>
</feature>
<protein>
    <recommendedName>
        <fullName evidence="3">DUF4234 domain-containing protein</fullName>
    </recommendedName>
</protein>
<feature type="region of interest" description="Disordered" evidence="1">
    <location>
        <begin position="1"/>
        <end position="75"/>
    </location>
</feature>
<evidence type="ECO:0000313" key="4">
    <source>
        <dbReference type="EMBL" id="SQB65583.1"/>
    </source>
</evidence>
<keyword evidence="2" id="KW-1133">Transmembrane helix</keyword>